<evidence type="ECO:0000313" key="2">
    <source>
        <dbReference type="EMBL" id="ROR64743.1"/>
    </source>
</evidence>
<protein>
    <submittedName>
        <fullName evidence="2">Uncharacterized protein</fullName>
    </submittedName>
</protein>
<accession>A0A3N2ANY8</accession>
<dbReference type="EMBL" id="RKHJ01000001">
    <property type="protein sequence ID" value="ROR64743.1"/>
    <property type="molecule type" value="Genomic_DNA"/>
</dbReference>
<evidence type="ECO:0000313" key="3">
    <source>
        <dbReference type="Proteomes" id="UP000275456"/>
    </source>
</evidence>
<reference evidence="2 3" key="1">
    <citation type="submission" date="2018-11" db="EMBL/GenBank/DDBJ databases">
        <title>Sequencing the genomes of 1000 actinobacteria strains.</title>
        <authorList>
            <person name="Klenk H.-P."/>
        </authorList>
    </citation>
    <scope>NUCLEOTIDE SEQUENCE [LARGE SCALE GENOMIC DNA]</scope>
    <source>
        <strain evidence="2 3">DSM 9580</strain>
    </source>
</reference>
<feature type="region of interest" description="Disordered" evidence="1">
    <location>
        <begin position="219"/>
        <end position="241"/>
    </location>
</feature>
<name>A0A3N2ANY8_9MICO</name>
<sequence>MRSVPLSELVLHVDRLPVGGVITQPCVSQRDVLHVPTHESAALAAVSFDCSPAADRTDEPGRQFVPSWVEMPRIGLVLLRDHLARYRARHGSGSEVGVSAFKATRLQRERQGALDVRSRCWTVDHVVIAPIHCFSIRAHDHQSPLVTAYGFSARQAPGLLHVKVNDSRTDLVYCIGVQLQYLKKQLMVNRICGDGLTDVIRAQDLITYVVLSLRAGPEDARRHDERDGHATPYGSDGGLPGYFRTRAPRLRVGRELDAMRAARTGGSMFARARE</sequence>
<comment type="caution">
    <text evidence="2">The sequence shown here is derived from an EMBL/GenBank/DDBJ whole genome shotgun (WGS) entry which is preliminary data.</text>
</comment>
<dbReference type="AlphaFoldDB" id="A0A3N2ANY8"/>
<feature type="compositionally biased region" description="Basic and acidic residues" evidence="1">
    <location>
        <begin position="219"/>
        <end position="229"/>
    </location>
</feature>
<gene>
    <name evidence="2" type="ORF">EDD26_0090</name>
</gene>
<evidence type="ECO:0000256" key="1">
    <source>
        <dbReference type="SAM" id="MobiDB-lite"/>
    </source>
</evidence>
<keyword evidence="3" id="KW-1185">Reference proteome</keyword>
<dbReference type="Proteomes" id="UP000275456">
    <property type="component" value="Unassembled WGS sequence"/>
</dbReference>
<proteinExistence type="predicted"/>
<organism evidence="2 3">
    <name type="scientific">Agrococcus jenensis</name>
    <dbReference type="NCBI Taxonomy" id="46353"/>
    <lineage>
        <taxon>Bacteria</taxon>
        <taxon>Bacillati</taxon>
        <taxon>Actinomycetota</taxon>
        <taxon>Actinomycetes</taxon>
        <taxon>Micrococcales</taxon>
        <taxon>Microbacteriaceae</taxon>
        <taxon>Agrococcus</taxon>
    </lineage>
</organism>